<protein>
    <submittedName>
        <fullName evidence="2">CRP-like cAMP-binding protein</fullName>
    </submittedName>
</protein>
<name>A0A3L9ZT89_9FLAO</name>
<feature type="domain" description="Cyclic nucleotide-binding" evidence="1">
    <location>
        <begin position="34"/>
        <end position="120"/>
    </location>
</feature>
<keyword evidence="3" id="KW-1185">Reference proteome</keyword>
<dbReference type="OrthoDB" id="663011at2"/>
<dbReference type="Proteomes" id="UP000280368">
    <property type="component" value="Unassembled WGS sequence"/>
</dbReference>
<evidence type="ECO:0000259" key="1">
    <source>
        <dbReference type="Pfam" id="PF00027"/>
    </source>
</evidence>
<dbReference type="AlphaFoldDB" id="A0A3L9ZT89"/>
<organism evidence="2 3">
    <name type="scientific">Flavobacterium weaverense</name>
    <dbReference type="NCBI Taxonomy" id="271156"/>
    <lineage>
        <taxon>Bacteria</taxon>
        <taxon>Pseudomonadati</taxon>
        <taxon>Bacteroidota</taxon>
        <taxon>Flavobacteriia</taxon>
        <taxon>Flavobacteriales</taxon>
        <taxon>Flavobacteriaceae</taxon>
        <taxon>Flavobacterium</taxon>
    </lineage>
</organism>
<reference evidence="2 3" key="1">
    <citation type="submission" date="2018-10" db="EMBL/GenBank/DDBJ databases">
        <title>Genomic Encyclopedia of Archaeal and Bacterial Type Strains, Phase II (KMG-II): from individual species to whole genera.</title>
        <authorList>
            <person name="Goeker M."/>
        </authorList>
    </citation>
    <scope>NUCLEOTIDE SEQUENCE [LARGE SCALE GENOMIC DNA]</scope>
    <source>
        <strain evidence="2 3">DSM 19727</strain>
    </source>
</reference>
<dbReference type="Gene3D" id="2.60.120.10">
    <property type="entry name" value="Jelly Rolls"/>
    <property type="match status" value="1"/>
</dbReference>
<gene>
    <name evidence="2" type="ORF">BC961_1626</name>
</gene>
<dbReference type="EMBL" id="REFH01000009">
    <property type="protein sequence ID" value="RMA75923.1"/>
    <property type="molecule type" value="Genomic_DNA"/>
</dbReference>
<sequence length="193" mass="22536">MEQPTAEKIKEIFDRYYSADLSLWNEFSKYVKPRLFSKNEIIKEYNKTEKHVNILISGSIAHFVLADNKDVCINLYYENHIFSEYLSFLLQSPTIIKTESLEDSVIWSISHQDLNELYSKSNKGLLIGKAISDAMFIRKQFEQINLLTLSPSDRYLKLIKERPEIFQRTSLKIIASYLGITAESLSRIRKKIS</sequence>
<dbReference type="Pfam" id="PF00027">
    <property type="entry name" value="cNMP_binding"/>
    <property type="match status" value="1"/>
</dbReference>
<evidence type="ECO:0000313" key="2">
    <source>
        <dbReference type="EMBL" id="RMA75923.1"/>
    </source>
</evidence>
<comment type="caution">
    <text evidence="2">The sequence shown here is derived from an EMBL/GenBank/DDBJ whole genome shotgun (WGS) entry which is preliminary data.</text>
</comment>
<dbReference type="InterPro" id="IPR000595">
    <property type="entry name" value="cNMP-bd_dom"/>
</dbReference>
<dbReference type="SUPFAM" id="SSF51206">
    <property type="entry name" value="cAMP-binding domain-like"/>
    <property type="match status" value="1"/>
</dbReference>
<accession>A0A3L9ZT89</accession>
<dbReference type="InterPro" id="IPR018490">
    <property type="entry name" value="cNMP-bd_dom_sf"/>
</dbReference>
<dbReference type="InterPro" id="IPR014710">
    <property type="entry name" value="RmlC-like_jellyroll"/>
</dbReference>
<evidence type="ECO:0000313" key="3">
    <source>
        <dbReference type="Proteomes" id="UP000280368"/>
    </source>
</evidence>
<proteinExistence type="predicted"/>